<sequence length="65" mass="7683">MNDDILKGKWKQLRGRVKERWGNLTDDDLDVIDGHSEHLAGKLQEKYGWSKEKAQQELRDFNDNL</sequence>
<dbReference type="EMBL" id="LT629787">
    <property type="protein sequence ID" value="SDU02157.1"/>
    <property type="molecule type" value="Genomic_DNA"/>
</dbReference>
<dbReference type="OrthoDB" id="9796058at2"/>
<dbReference type="InterPro" id="IPR026042">
    <property type="entry name" value="YjbJ"/>
</dbReference>
<feature type="domain" description="CsbD-like" evidence="2">
    <location>
        <begin position="4"/>
        <end position="55"/>
    </location>
</feature>
<evidence type="ECO:0000313" key="4">
    <source>
        <dbReference type="Proteomes" id="UP000243924"/>
    </source>
</evidence>
<dbReference type="Gene3D" id="1.10.1470.10">
    <property type="entry name" value="YjbJ"/>
    <property type="match status" value="1"/>
</dbReference>
<dbReference type="InterPro" id="IPR036629">
    <property type="entry name" value="YjbJ_sf"/>
</dbReference>
<dbReference type="InterPro" id="IPR008462">
    <property type="entry name" value="CsbD"/>
</dbReference>
<dbReference type="Proteomes" id="UP000243924">
    <property type="component" value="Chromosome I"/>
</dbReference>
<evidence type="ECO:0000259" key="2">
    <source>
        <dbReference type="Pfam" id="PF05532"/>
    </source>
</evidence>
<dbReference type="PANTHER" id="PTHR34977:SF1">
    <property type="entry name" value="UPF0337 PROTEIN YJBJ"/>
    <property type="match status" value="1"/>
</dbReference>
<proteinExistence type="inferred from homology"/>
<organism evidence="3 4">
    <name type="scientific">Halopseudomonas salegens</name>
    <dbReference type="NCBI Taxonomy" id="1434072"/>
    <lineage>
        <taxon>Bacteria</taxon>
        <taxon>Pseudomonadati</taxon>
        <taxon>Pseudomonadota</taxon>
        <taxon>Gammaproteobacteria</taxon>
        <taxon>Pseudomonadales</taxon>
        <taxon>Pseudomonadaceae</taxon>
        <taxon>Halopseudomonas</taxon>
    </lineage>
</organism>
<dbReference type="RefSeq" id="WP_092389630.1">
    <property type="nucleotide sequence ID" value="NZ_LT629787.1"/>
</dbReference>
<protein>
    <submittedName>
        <fullName evidence="3">Uncharacterized conserved protein YjbJ, UPF0337 family</fullName>
    </submittedName>
</protein>
<reference evidence="4" key="1">
    <citation type="submission" date="2016-10" db="EMBL/GenBank/DDBJ databases">
        <authorList>
            <person name="Varghese N."/>
            <person name="Submissions S."/>
        </authorList>
    </citation>
    <scope>NUCLEOTIDE SEQUENCE [LARGE SCALE GENOMIC DNA]</scope>
    <source>
        <strain evidence="4">CECT 8338</strain>
    </source>
</reference>
<dbReference type="SUPFAM" id="SSF69047">
    <property type="entry name" value="Hypothetical protein YjbJ"/>
    <property type="match status" value="1"/>
</dbReference>
<dbReference type="PIRSF" id="PIRSF039008">
    <property type="entry name" value="YjbJ"/>
    <property type="match status" value="1"/>
</dbReference>
<keyword evidence="4" id="KW-1185">Reference proteome</keyword>
<name>A0A1H2F4A6_9GAMM</name>
<comment type="similarity">
    <text evidence="1">Belongs to the UPF0337 (CsbD) family.</text>
</comment>
<dbReference type="STRING" id="1434072.SAMN05216210_1273"/>
<dbReference type="AlphaFoldDB" id="A0A1H2F4A6"/>
<accession>A0A1H2F4A6</accession>
<evidence type="ECO:0000313" key="3">
    <source>
        <dbReference type="EMBL" id="SDU02157.1"/>
    </source>
</evidence>
<evidence type="ECO:0000256" key="1">
    <source>
        <dbReference type="ARBA" id="ARBA00009129"/>
    </source>
</evidence>
<dbReference type="Pfam" id="PF05532">
    <property type="entry name" value="CsbD"/>
    <property type="match status" value="1"/>
</dbReference>
<gene>
    <name evidence="3" type="ORF">SAMN05216210_1273</name>
</gene>
<dbReference type="PANTHER" id="PTHR34977">
    <property type="entry name" value="UPF0337 PROTEIN YJBJ"/>
    <property type="match status" value="1"/>
</dbReference>
<dbReference type="InterPro" id="IPR050423">
    <property type="entry name" value="UPF0337_stress_rsp"/>
</dbReference>